<reference evidence="2" key="1">
    <citation type="submission" date="2011-04" db="EMBL/GenBank/DDBJ databases">
        <title>Evolution of plant cell wall degrading machinery underlies the functional diversity of forest fungi.</title>
        <authorList>
            <consortium name="US DOE Joint Genome Institute (JGI-PGF)"/>
            <person name="Eastwood D.C."/>
            <person name="Floudas D."/>
            <person name="Binder M."/>
            <person name="Majcherczyk A."/>
            <person name="Schneider P."/>
            <person name="Aerts A."/>
            <person name="Asiegbu F.O."/>
            <person name="Baker S.E."/>
            <person name="Barry K."/>
            <person name="Bendiksby M."/>
            <person name="Blumentritt M."/>
            <person name="Coutinho P.M."/>
            <person name="Cullen D."/>
            <person name="Cullen D."/>
            <person name="Gathman A."/>
            <person name="Goodell B."/>
            <person name="Henrissat B."/>
            <person name="Ihrmark K."/>
            <person name="Kauserud H."/>
            <person name="Kohler A."/>
            <person name="LaButti K."/>
            <person name="Lapidus A."/>
            <person name="Lavin J.L."/>
            <person name="Lee Y.-H."/>
            <person name="Lindquist E."/>
            <person name="Lilly W."/>
            <person name="Lucas S."/>
            <person name="Morin E."/>
            <person name="Murat C."/>
            <person name="Oguiza J.A."/>
            <person name="Park J."/>
            <person name="Pisabarro A.G."/>
            <person name="Riley R."/>
            <person name="Rosling A."/>
            <person name="Salamov A."/>
            <person name="Schmidt O."/>
            <person name="Schmutz J."/>
            <person name="Skrede I."/>
            <person name="Stenlid J."/>
            <person name="Wiebenga A."/>
            <person name="Xie X."/>
            <person name="Kues U."/>
            <person name="Hibbett D.S."/>
            <person name="Hoffmeister D."/>
            <person name="Hogberg N."/>
            <person name="Martin F."/>
            <person name="Grigoriev I.V."/>
            <person name="Watkinson S.C."/>
        </authorList>
    </citation>
    <scope>NUCLEOTIDE SEQUENCE</scope>
    <source>
        <strain evidence="2">S7.9</strain>
    </source>
</reference>
<dbReference type="PROSITE" id="PS00675">
    <property type="entry name" value="SIGMA54_INTERACT_1"/>
    <property type="match status" value="1"/>
</dbReference>
<evidence type="ECO:0000256" key="1">
    <source>
        <dbReference type="SAM" id="MobiDB-lite"/>
    </source>
</evidence>
<dbReference type="Proteomes" id="UP000008064">
    <property type="component" value="Unassembled WGS sequence"/>
</dbReference>
<dbReference type="AlphaFoldDB" id="F8P7Z9"/>
<evidence type="ECO:0000313" key="2">
    <source>
        <dbReference type="EMBL" id="EGO20557.1"/>
    </source>
</evidence>
<organism>
    <name type="scientific">Serpula lacrymans var. lacrymans (strain S7.9)</name>
    <name type="common">Dry rot fungus</name>
    <dbReference type="NCBI Taxonomy" id="578457"/>
    <lineage>
        <taxon>Eukaryota</taxon>
        <taxon>Fungi</taxon>
        <taxon>Dikarya</taxon>
        <taxon>Basidiomycota</taxon>
        <taxon>Agaricomycotina</taxon>
        <taxon>Agaricomycetes</taxon>
        <taxon>Agaricomycetidae</taxon>
        <taxon>Boletales</taxon>
        <taxon>Coniophorineae</taxon>
        <taxon>Serpulaceae</taxon>
        <taxon>Serpula</taxon>
    </lineage>
</organism>
<accession>F8P7Z9</accession>
<evidence type="ECO:0008006" key="3">
    <source>
        <dbReference type="Google" id="ProtNLM"/>
    </source>
</evidence>
<dbReference type="KEGG" id="sla:SERLADRAFT_417771"/>
<dbReference type="InterPro" id="IPR027417">
    <property type="entry name" value="P-loop_NTPase"/>
</dbReference>
<dbReference type="EMBL" id="GL945440">
    <property type="protein sequence ID" value="EGO20557.1"/>
    <property type="molecule type" value="Genomic_DNA"/>
</dbReference>
<gene>
    <name evidence="2" type="ORF">SERLADRAFT_417771</name>
</gene>
<dbReference type="Gene3D" id="3.40.50.300">
    <property type="entry name" value="P-loop containing nucleotide triphosphate hydrolases"/>
    <property type="match status" value="1"/>
</dbReference>
<dbReference type="CDD" id="cd00882">
    <property type="entry name" value="Ras_like_GTPase"/>
    <property type="match status" value="1"/>
</dbReference>
<proteinExistence type="predicted"/>
<dbReference type="InterPro" id="IPR025662">
    <property type="entry name" value="Sigma_54_int_dom_ATP-bd_1"/>
</dbReference>
<dbReference type="SUPFAM" id="SSF52540">
    <property type="entry name" value="P-loop containing nucleoside triphosphate hydrolases"/>
    <property type="match status" value="1"/>
</dbReference>
<sequence length="503" mass="56642">MTSNVRNVLFFGETGVGKSSLINMIMEGHTSGEERSCTPVATWTNTDPADAQLVPDKSKRPTGDVLKNPEHTQKSDVRNRESHDVANHSMRCGDEEKSPTSCSRRGSLHPAEVSSGAKGCTFKSKSYQMNIDGLEYKLWDTVGLNEGDLGRVPAAQAMEGLKDLVHEVVGKEGISLLVYCIRANRITQASTKNYRVFYSALCRKKVPIVIVILGLENFEGERMDSWWEQNEKDFKKYRMYFAGNACVTAIQGQPTQDGTHLYEDRYLESQRNIKKLISLRCSPQPWKVLPNHASQVIQDIVGLMQKMEEDNPNILVYNFLGPTAAIQKSGFNIATCISGEPIAETLASTVIIGGKRYTLHDADAYDRHIDISKAMEKEPRLLIFCLPEEQVEKSVLKCKEIYESRKCDIPLLVAITPADYAYPILERKNIIAQAFEKHSVSISSYTGFKPEGTESQPKYCEERLWSHDLAELIVRFTLELPAKDPGVLKSLWKNVLNVMRRNR</sequence>
<dbReference type="HOGENOM" id="CLU_542015_0_0_1"/>
<protein>
    <recommendedName>
        <fullName evidence="3">G domain-containing protein</fullName>
    </recommendedName>
</protein>
<dbReference type="GeneID" id="18813622"/>
<name>F8P7Z9_SERL9</name>
<feature type="compositionally biased region" description="Basic and acidic residues" evidence="1">
    <location>
        <begin position="56"/>
        <end position="98"/>
    </location>
</feature>
<dbReference type="RefSeq" id="XP_007322523.1">
    <property type="nucleotide sequence ID" value="XM_007322461.1"/>
</dbReference>
<dbReference type="OrthoDB" id="8954335at2759"/>
<feature type="region of interest" description="Disordered" evidence="1">
    <location>
        <begin position="45"/>
        <end position="116"/>
    </location>
</feature>